<feature type="domain" description="Peptidase M24" evidence="1">
    <location>
        <begin position="165"/>
        <end position="366"/>
    </location>
</feature>
<dbReference type="PANTHER" id="PTHR46112:SF3">
    <property type="entry name" value="AMINOPEPTIDASE YPDF"/>
    <property type="match status" value="1"/>
</dbReference>
<comment type="caution">
    <text evidence="2">The sequence shown here is derived from an EMBL/GenBank/DDBJ whole genome shotgun (WGS) entry which is preliminary data.</text>
</comment>
<sequence>MAVGEARGTLQDRPAEFTERDYTARMARAARDALDAGLAGLLLTTGPELVRLCGHRPRAATGRLTLLVITPEAEPRLLVPATERAAAEASPGAGAVRITDWRDGQNPYSAATGLLRPSGHYGVCEMTWALHLEGLREALPLAGYRPLAAVLPLLRAVKDDHEVARMSAAGAAADAAYAEILSARFAGRRETDVAAELTRRLRAHGLSQVDVAVVGSGPNGADPRHTAADRVIQPGDMVVLGLGGLKDDYGSDTTRTVHVGEPTAEERRVHDVVHAAHRAALAAVRPGVPCQDVDRAARTVIEEAGYGPYRVPCTGHGIGISTDEPPYLTEAEPHPLLPGMCLAVEPALRLPGRFGARLEDTLTCTETGARPLNRASHELAVVA</sequence>
<dbReference type="EMBL" id="JAYMRP010000045">
    <property type="protein sequence ID" value="MFB8777449.1"/>
    <property type="molecule type" value="Genomic_DNA"/>
</dbReference>
<dbReference type="RefSeq" id="WP_376735909.1">
    <property type="nucleotide sequence ID" value="NZ_JAYMRP010000045.1"/>
</dbReference>
<evidence type="ECO:0000259" key="1">
    <source>
        <dbReference type="Pfam" id="PF00557"/>
    </source>
</evidence>
<dbReference type="Pfam" id="PF00557">
    <property type="entry name" value="Peptidase_M24"/>
    <property type="match status" value="1"/>
</dbReference>
<accession>A0ABV5EKR8</accession>
<name>A0ABV5EKR8_9ACTN</name>
<evidence type="ECO:0000313" key="2">
    <source>
        <dbReference type="EMBL" id="MFB8777449.1"/>
    </source>
</evidence>
<dbReference type="InterPro" id="IPR036005">
    <property type="entry name" value="Creatinase/aminopeptidase-like"/>
</dbReference>
<dbReference type="InterPro" id="IPR029149">
    <property type="entry name" value="Creatin/AminoP/Spt16_N"/>
</dbReference>
<dbReference type="PANTHER" id="PTHR46112">
    <property type="entry name" value="AMINOPEPTIDASE"/>
    <property type="match status" value="1"/>
</dbReference>
<gene>
    <name evidence="2" type="ORF">VSS16_32840</name>
</gene>
<evidence type="ECO:0000313" key="3">
    <source>
        <dbReference type="Proteomes" id="UP001585080"/>
    </source>
</evidence>
<dbReference type="SUPFAM" id="SSF55920">
    <property type="entry name" value="Creatinase/aminopeptidase"/>
    <property type="match status" value="1"/>
</dbReference>
<dbReference type="InterPro" id="IPR000994">
    <property type="entry name" value="Pept_M24"/>
</dbReference>
<dbReference type="InterPro" id="IPR050659">
    <property type="entry name" value="Peptidase_M24B"/>
</dbReference>
<keyword evidence="3" id="KW-1185">Reference proteome</keyword>
<dbReference type="Gene3D" id="3.90.230.10">
    <property type="entry name" value="Creatinase/methionine aminopeptidase superfamily"/>
    <property type="match status" value="1"/>
</dbReference>
<organism evidence="2 3">
    <name type="scientific">Streptomyces broussonetiae</name>
    <dbReference type="NCBI Taxonomy" id="2686304"/>
    <lineage>
        <taxon>Bacteria</taxon>
        <taxon>Bacillati</taxon>
        <taxon>Actinomycetota</taxon>
        <taxon>Actinomycetes</taxon>
        <taxon>Kitasatosporales</taxon>
        <taxon>Streptomycetaceae</taxon>
        <taxon>Streptomyces</taxon>
    </lineage>
</organism>
<reference evidence="2 3" key="1">
    <citation type="submission" date="2024-01" db="EMBL/GenBank/DDBJ databases">
        <title>Genome mining of biosynthetic gene clusters to explore secondary metabolites of Streptomyces sp.</title>
        <authorList>
            <person name="Baig A."/>
            <person name="Ajitkumar Shintre N."/>
            <person name="Kumar H."/>
            <person name="Anbarasu A."/>
            <person name="Ramaiah S."/>
        </authorList>
    </citation>
    <scope>NUCLEOTIDE SEQUENCE [LARGE SCALE GENOMIC DNA]</scope>
    <source>
        <strain evidence="2 3">A57</strain>
    </source>
</reference>
<protein>
    <submittedName>
        <fullName evidence="2">Xaa-Pro peptidase family protein</fullName>
    </submittedName>
</protein>
<dbReference type="SUPFAM" id="SSF53092">
    <property type="entry name" value="Creatinase/prolidase N-terminal domain"/>
    <property type="match status" value="1"/>
</dbReference>
<dbReference type="Proteomes" id="UP001585080">
    <property type="component" value="Unassembled WGS sequence"/>
</dbReference>
<dbReference type="Gene3D" id="3.40.350.10">
    <property type="entry name" value="Creatinase/prolidase N-terminal domain"/>
    <property type="match status" value="1"/>
</dbReference>
<proteinExistence type="predicted"/>